<comment type="caution">
    <text evidence="10">The sequence shown here is derived from an EMBL/GenBank/DDBJ whole genome shotgun (WGS) entry which is preliminary data.</text>
</comment>
<dbReference type="GO" id="GO:0000785">
    <property type="term" value="C:chromatin"/>
    <property type="evidence" value="ECO:0007669"/>
    <property type="project" value="TreeGrafter"/>
</dbReference>
<dbReference type="Pfam" id="PF00096">
    <property type="entry name" value="zf-C2H2"/>
    <property type="match status" value="1"/>
</dbReference>
<dbReference type="GO" id="GO:0008270">
    <property type="term" value="F:zinc ion binding"/>
    <property type="evidence" value="ECO:0007669"/>
    <property type="project" value="UniProtKB-KW"/>
</dbReference>
<protein>
    <submittedName>
        <fullName evidence="10">Zinc finger protein rst2</fullName>
    </submittedName>
</protein>
<dbReference type="InterPro" id="IPR051059">
    <property type="entry name" value="VerF-like"/>
</dbReference>
<dbReference type="AlphaFoldDB" id="A0A2T0FEX6"/>
<dbReference type="Gene3D" id="3.30.160.60">
    <property type="entry name" value="Classic Zinc Finger"/>
    <property type="match status" value="1"/>
</dbReference>
<keyword evidence="3" id="KW-0677">Repeat</keyword>
<evidence type="ECO:0000256" key="2">
    <source>
        <dbReference type="ARBA" id="ARBA00022723"/>
    </source>
</evidence>
<feature type="region of interest" description="Disordered" evidence="8">
    <location>
        <begin position="81"/>
        <end position="113"/>
    </location>
</feature>
<dbReference type="SMART" id="SM00355">
    <property type="entry name" value="ZnF_C2H2"/>
    <property type="match status" value="2"/>
</dbReference>
<keyword evidence="5" id="KW-0862">Zinc</keyword>
<dbReference type="EMBL" id="NDIQ01000001">
    <property type="protein sequence ID" value="PRT53548.1"/>
    <property type="molecule type" value="Genomic_DNA"/>
</dbReference>
<dbReference type="GO" id="GO:0000978">
    <property type="term" value="F:RNA polymerase II cis-regulatory region sequence-specific DNA binding"/>
    <property type="evidence" value="ECO:0007669"/>
    <property type="project" value="InterPro"/>
</dbReference>
<sequence length="341" mass="39565">MPPESSELRPSDFLNAKGRFKCSMCVNTYRHFKHLKRHLNSHTHEVIYECEDCGRRFSRGDLLQRHRRKCSLSDEEMAPSYRIRRTRARRTSSTSTSTAGDSDVSDSIVPHSDSEYGYEYSEAQPDLSFVRRSGRHTMHPQTYEEDTLASTRRTQGTPLPLPGTESPQQQHQQSPHLPTLNYPQRIFDQQNQLTNQQTTADWISRQVPQTPPEFSQSYYHPEQSRYENSLYSSYNSTEPGWLAPGENEISIMDFSNPVSPAWESVDNRQYANSSYPRAEQKPSTDMYSDLYFRDPVYDTGFMDQNSYSSPIIPADTDFSEFQPDLQWSNPTSRFVYQLELV</sequence>
<evidence type="ECO:0000256" key="7">
    <source>
        <dbReference type="PROSITE-ProRule" id="PRU00042"/>
    </source>
</evidence>
<dbReference type="RefSeq" id="XP_024663494.1">
    <property type="nucleotide sequence ID" value="XM_024807726.1"/>
</dbReference>
<feature type="region of interest" description="Disordered" evidence="8">
    <location>
        <begin position="135"/>
        <end position="180"/>
    </location>
</feature>
<reference evidence="10 11" key="1">
    <citation type="submission" date="2017-04" db="EMBL/GenBank/DDBJ databases">
        <title>Genome sequencing of [Candida] sorbophila.</title>
        <authorList>
            <person name="Ahn J.O."/>
        </authorList>
    </citation>
    <scope>NUCLEOTIDE SEQUENCE [LARGE SCALE GENOMIC DNA]</scope>
    <source>
        <strain evidence="10 11">DS02</strain>
    </source>
</reference>
<organism evidence="10 11">
    <name type="scientific">Wickerhamiella sorbophila</name>
    <dbReference type="NCBI Taxonomy" id="45607"/>
    <lineage>
        <taxon>Eukaryota</taxon>
        <taxon>Fungi</taxon>
        <taxon>Dikarya</taxon>
        <taxon>Ascomycota</taxon>
        <taxon>Saccharomycotina</taxon>
        <taxon>Dipodascomycetes</taxon>
        <taxon>Dipodascales</taxon>
        <taxon>Trichomonascaceae</taxon>
        <taxon>Wickerhamiella</taxon>
    </lineage>
</organism>
<dbReference type="SUPFAM" id="SSF57667">
    <property type="entry name" value="beta-beta-alpha zinc fingers"/>
    <property type="match status" value="1"/>
</dbReference>
<proteinExistence type="predicted"/>
<feature type="compositionally biased region" description="Polar residues" evidence="8">
    <location>
        <begin position="148"/>
        <end position="157"/>
    </location>
</feature>
<gene>
    <name evidence="10" type="ORF">B9G98_01168</name>
</gene>
<evidence type="ECO:0000256" key="3">
    <source>
        <dbReference type="ARBA" id="ARBA00022737"/>
    </source>
</evidence>
<dbReference type="PROSITE" id="PS00028">
    <property type="entry name" value="ZINC_FINGER_C2H2_1"/>
    <property type="match status" value="1"/>
</dbReference>
<dbReference type="InterPro" id="IPR036236">
    <property type="entry name" value="Znf_C2H2_sf"/>
</dbReference>
<evidence type="ECO:0000256" key="8">
    <source>
        <dbReference type="SAM" id="MobiDB-lite"/>
    </source>
</evidence>
<dbReference type="GO" id="GO:0005634">
    <property type="term" value="C:nucleus"/>
    <property type="evidence" value="ECO:0007669"/>
    <property type="project" value="UniProtKB-SubCell"/>
</dbReference>
<evidence type="ECO:0000256" key="1">
    <source>
        <dbReference type="ARBA" id="ARBA00004123"/>
    </source>
</evidence>
<evidence type="ECO:0000313" key="11">
    <source>
        <dbReference type="Proteomes" id="UP000238350"/>
    </source>
</evidence>
<dbReference type="PANTHER" id="PTHR40626:SF11">
    <property type="entry name" value="ZINC FINGER PROTEIN YPR022C"/>
    <property type="match status" value="1"/>
</dbReference>
<keyword evidence="2" id="KW-0479">Metal-binding</keyword>
<accession>A0A2T0FEX6</accession>
<evidence type="ECO:0000259" key="9">
    <source>
        <dbReference type="PROSITE" id="PS50157"/>
    </source>
</evidence>
<feature type="compositionally biased region" description="Low complexity" evidence="8">
    <location>
        <begin position="166"/>
        <end position="176"/>
    </location>
</feature>
<keyword evidence="11" id="KW-1185">Reference proteome</keyword>
<dbReference type="GeneID" id="36514917"/>
<comment type="subcellular location">
    <subcellularLocation>
        <location evidence="1">Nucleus</location>
    </subcellularLocation>
</comment>
<evidence type="ECO:0000313" key="10">
    <source>
        <dbReference type="EMBL" id="PRT53548.1"/>
    </source>
</evidence>
<keyword evidence="6" id="KW-0539">Nucleus</keyword>
<dbReference type="PANTHER" id="PTHR40626">
    <property type="entry name" value="MIP31509P"/>
    <property type="match status" value="1"/>
</dbReference>
<dbReference type="STRING" id="45607.A0A2T0FEX6"/>
<dbReference type="InterPro" id="IPR013087">
    <property type="entry name" value="Znf_C2H2_type"/>
</dbReference>
<name>A0A2T0FEX6_9ASCO</name>
<feature type="domain" description="C2H2-type" evidence="9">
    <location>
        <begin position="48"/>
        <end position="77"/>
    </location>
</feature>
<keyword evidence="4 7" id="KW-0863">Zinc-finger</keyword>
<dbReference type="OrthoDB" id="654211at2759"/>
<evidence type="ECO:0000256" key="6">
    <source>
        <dbReference type="ARBA" id="ARBA00023242"/>
    </source>
</evidence>
<dbReference type="PROSITE" id="PS50157">
    <property type="entry name" value="ZINC_FINGER_C2H2_2"/>
    <property type="match status" value="2"/>
</dbReference>
<evidence type="ECO:0000256" key="5">
    <source>
        <dbReference type="ARBA" id="ARBA00022833"/>
    </source>
</evidence>
<dbReference type="GO" id="GO:0000981">
    <property type="term" value="F:DNA-binding transcription factor activity, RNA polymerase II-specific"/>
    <property type="evidence" value="ECO:0007669"/>
    <property type="project" value="InterPro"/>
</dbReference>
<evidence type="ECO:0000256" key="4">
    <source>
        <dbReference type="ARBA" id="ARBA00022771"/>
    </source>
</evidence>
<dbReference type="Proteomes" id="UP000238350">
    <property type="component" value="Unassembled WGS sequence"/>
</dbReference>
<feature type="domain" description="C2H2-type" evidence="9">
    <location>
        <begin position="20"/>
        <end position="47"/>
    </location>
</feature>